<sequence length="1328" mass="148999">MDNPAMATTQPVASVKVGTRVEIIGKGIVGTVAYIGNTVFSPGKWVGVVLDEPKGKNNGTVQGKTYFACQENYGVFVRQSQVAPLENQEPVKESPPVLVPATPRQSGLKAPSRPVSTPAATPATAKKSGLRPPGTMTKSTESLGETPAPAAPVKQEPDATPASRLSRLPRTSKESTPADDKTSAAAPETTVTAPVRVEHAKVEKVEMTASSDNLAAPSPQASLMNLSQLSAMSSSQSSIDERFSSVQQQQEIEGLKLEVKDLNEKLETLKIKRAEDKVKLKEFEKTKIQLQQLQEYKSRMQESHADLQRQLQASKKELSELQQEYESYKEEMADVTETVEMATLDKEMAEEKAESLQAELDSMKEKVEELTLDLELIRNEISSKGSEGVAATFELKQMEQQNERMKDALVKLRDMLNSEKQDRQRSDKMVEKLESELAVLRKDKERLQAQVTVYEKELIDLKEQVDAALGAEEMVETLTERNLKLEDEIKEILEEKNDLEALNDMNEELQENAKATELELREEVDMKNIKLLEIQRKLDATQETFADYDRTLNKFRELVAHLQEQLRSKQQESETKVETPTAELMDFKTKFAETKAYAKTIDMELRRVDIHQANSHIKMLLSFMPDAFMGRGGDHDAICILLMVPRIMNKAELLASQVKDKYEIADKLEREHVLKSHKAEQFSFANHLNLLLNILYGIMKQYESALNSCSTDLFLKIGTLLPEMTAHEKSVDYFIDLLRKDQLDETVSVDLLEKSISFFQQLYTVHLSHERVDCTHMMSSDVRIVLSACDAIATEITRLKILLLPGEEQSNFSILLKDLETCNNDTRTCARKIKRRLPQEGSAATTPLKFGKDIQDLLTDCCKQISNVAKLLKIVAAGATQQVALMTGGKLWELEKLVETDLKKDKEGLIPKKMEELAQQAAHDIYSKENTDAYESLRLSFGIIVGTMNKLANAMENGEYDFDGTHEKKKPAPLKQRAEAIKSQASDIEAVKLKVDAKEEEIKELKRQLRLKQEELSEQQVRIGLVEKKLENKNKEAEEDLSKLQRKLDESALVLKKKEKEFEETYDTLQSDIDSLEQEKTELKERLRVLSKNTLLQNMSRQSSVAVSGSVSPVGGPVSPDSNLLVQQVAALRDALHHSKQELIHLKAERMKKQMASLTPLDVPKKPCSLSSSTGLVKIGDIPDTSSCDLNKLIQRTKDLLQNANKLSACPRLIDISSRMPGCAPATQNSGPMRQIISQTAELTALERNTQELQVQMTTVLASSRSGGQVRTDFSTFPTPQFAKMLHEKTNHNVKLGTIQIPTTGKADIIPLHLQPDQFRYIHEKLIM</sequence>
<evidence type="ECO:0000256" key="7">
    <source>
        <dbReference type="ARBA" id="ARBA00022618"/>
    </source>
</evidence>
<organism evidence="17 18">
    <name type="scientific">Biomphalaria glabrata</name>
    <name type="common">Bloodfluke planorb</name>
    <name type="synonym">Freshwater snail</name>
    <dbReference type="NCBI Taxonomy" id="6526"/>
    <lineage>
        <taxon>Eukaryota</taxon>
        <taxon>Metazoa</taxon>
        <taxon>Spiralia</taxon>
        <taxon>Lophotrochozoa</taxon>
        <taxon>Mollusca</taxon>
        <taxon>Gastropoda</taxon>
        <taxon>Heterobranchia</taxon>
        <taxon>Euthyneura</taxon>
        <taxon>Panpulmonata</taxon>
        <taxon>Hygrophila</taxon>
        <taxon>Lymnaeoidea</taxon>
        <taxon>Planorbidae</taxon>
        <taxon>Biomphalaria</taxon>
    </lineage>
</organism>
<dbReference type="GO" id="GO:0000776">
    <property type="term" value="C:kinetochore"/>
    <property type="evidence" value="ECO:0007669"/>
    <property type="project" value="TreeGrafter"/>
</dbReference>
<evidence type="ECO:0000256" key="1">
    <source>
        <dbReference type="ARBA" id="ARBA00004114"/>
    </source>
</evidence>
<dbReference type="Pfam" id="PF01302">
    <property type="entry name" value="CAP_GLY"/>
    <property type="match status" value="1"/>
</dbReference>
<dbReference type="PROSITE" id="PS00845">
    <property type="entry name" value="CAP_GLY_1"/>
    <property type="match status" value="1"/>
</dbReference>
<evidence type="ECO:0000256" key="2">
    <source>
        <dbReference type="ARBA" id="ARBA00004186"/>
    </source>
</evidence>
<feature type="compositionally biased region" description="Low complexity" evidence="15">
    <location>
        <begin position="183"/>
        <end position="195"/>
    </location>
</feature>
<accession>A0A9W3B518</accession>
<feature type="compositionally biased region" description="Basic and acidic residues" evidence="15">
    <location>
        <begin position="171"/>
        <end position="182"/>
    </location>
</feature>
<evidence type="ECO:0000256" key="6">
    <source>
        <dbReference type="ARBA" id="ARBA00022490"/>
    </source>
</evidence>
<dbReference type="PROSITE" id="PS50245">
    <property type="entry name" value="CAP_GLY_2"/>
    <property type="match status" value="1"/>
</dbReference>
<feature type="coiled-coil region" evidence="14">
    <location>
        <begin position="981"/>
        <end position="1093"/>
    </location>
</feature>
<protein>
    <recommendedName>
        <fullName evidence="5">Dynactin subunit 1</fullName>
    </recommendedName>
</protein>
<keyword evidence="12" id="KW-0206">Cytoskeleton</keyword>
<evidence type="ECO:0000256" key="9">
    <source>
        <dbReference type="ARBA" id="ARBA00022776"/>
    </source>
</evidence>
<feature type="region of interest" description="Disordered" evidence="15">
    <location>
        <begin position="86"/>
        <end position="196"/>
    </location>
</feature>
<keyword evidence="10" id="KW-0243">Dynein</keyword>
<dbReference type="GeneID" id="106072715"/>
<comment type="similarity">
    <text evidence="4">Belongs to the dynactin 150 kDa subunit family.</text>
</comment>
<evidence type="ECO:0000313" key="17">
    <source>
        <dbReference type="Proteomes" id="UP001165740"/>
    </source>
</evidence>
<proteinExistence type="inferred from homology"/>
<evidence type="ECO:0000256" key="14">
    <source>
        <dbReference type="SAM" id="Coils"/>
    </source>
</evidence>
<dbReference type="OMA" id="LFEMEPV"/>
<feature type="compositionally biased region" description="Low complexity" evidence="15">
    <location>
        <begin position="110"/>
        <end position="127"/>
    </location>
</feature>
<dbReference type="RefSeq" id="XP_055894564.1">
    <property type="nucleotide sequence ID" value="XM_056038589.1"/>
</dbReference>
<feature type="domain" description="CAP-Gly" evidence="16">
    <location>
        <begin position="36"/>
        <end position="78"/>
    </location>
</feature>
<evidence type="ECO:0000256" key="3">
    <source>
        <dbReference type="ARBA" id="ARBA00004544"/>
    </source>
</evidence>
<dbReference type="InterPro" id="IPR036859">
    <property type="entry name" value="CAP-Gly_dom_sf"/>
</dbReference>
<evidence type="ECO:0000256" key="12">
    <source>
        <dbReference type="ARBA" id="ARBA00023212"/>
    </source>
</evidence>
<gene>
    <name evidence="18" type="primary">LOC106072715</name>
</gene>
<keyword evidence="11 14" id="KW-0175">Coiled coil</keyword>
<dbReference type="Pfam" id="PF12455">
    <property type="entry name" value="Dynactin"/>
    <property type="match status" value="1"/>
</dbReference>
<dbReference type="GO" id="GO:0051301">
    <property type="term" value="P:cell division"/>
    <property type="evidence" value="ECO:0007669"/>
    <property type="project" value="UniProtKB-KW"/>
</dbReference>
<dbReference type="PANTHER" id="PTHR18916:SF6">
    <property type="entry name" value="DYNACTIN SUBUNIT 1"/>
    <property type="match status" value="1"/>
</dbReference>
<dbReference type="GO" id="GO:0007097">
    <property type="term" value="P:nuclear migration"/>
    <property type="evidence" value="ECO:0007669"/>
    <property type="project" value="TreeGrafter"/>
</dbReference>
<dbReference type="GO" id="GO:0000132">
    <property type="term" value="P:establishment of mitotic spindle orientation"/>
    <property type="evidence" value="ECO:0007669"/>
    <property type="project" value="TreeGrafter"/>
</dbReference>
<dbReference type="Proteomes" id="UP001165740">
    <property type="component" value="Chromosome 1"/>
</dbReference>
<dbReference type="PANTHER" id="PTHR18916">
    <property type="entry name" value="DYNACTIN 1-RELATED MICROTUBULE-BINDING"/>
    <property type="match status" value="1"/>
</dbReference>
<evidence type="ECO:0000256" key="8">
    <source>
        <dbReference type="ARBA" id="ARBA00022701"/>
    </source>
</evidence>
<keyword evidence="13" id="KW-0131">Cell cycle</keyword>
<dbReference type="InterPro" id="IPR022157">
    <property type="entry name" value="Dynactin"/>
</dbReference>
<evidence type="ECO:0000256" key="13">
    <source>
        <dbReference type="ARBA" id="ARBA00023306"/>
    </source>
</evidence>
<keyword evidence="9" id="KW-0498">Mitosis</keyword>
<dbReference type="GO" id="GO:0005814">
    <property type="term" value="C:centriole"/>
    <property type="evidence" value="ECO:0007669"/>
    <property type="project" value="UniProtKB-SubCell"/>
</dbReference>
<keyword evidence="8" id="KW-0493">Microtubule</keyword>
<evidence type="ECO:0000313" key="18">
    <source>
        <dbReference type="RefSeq" id="XP_055894564.1"/>
    </source>
</evidence>
<dbReference type="InterPro" id="IPR000938">
    <property type="entry name" value="CAP-Gly_domain"/>
</dbReference>
<keyword evidence="6" id="KW-0963">Cytoplasm</keyword>
<feature type="coiled-coil region" evidence="14">
    <location>
        <begin position="245"/>
        <end position="526"/>
    </location>
</feature>
<dbReference type="Gene3D" id="2.30.30.190">
    <property type="entry name" value="CAP Gly-rich-like domain"/>
    <property type="match status" value="1"/>
</dbReference>
<dbReference type="SUPFAM" id="SSF74924">
    <property type="entry name" value="Cap-Gly domain"/>
    <property type="match status" value="1"/>
</dbReference>
<evidence type="ECO:0000256" key="10">
    <source>
        <dbReference type="ARBA" id="ARBA00023017"/>
    </source>
</evidence>
<evidence type="ECO:0000256" key="4">
    <source>
        <dbReference type="ARBA" id="ARBA00011010"/>
    </source>
</evidence>
<keyword evidence="7" id="KW-0132">Cell division</keyword>
<evidence type="ECO:0000256" key="11">
    <source>
        <dbReference type="ARBA" id="ARBA00023054"/>
    </source>
</evidence>
<evidence type="ECO:0000259" key="16">
    <source>
        <dbReference type="PROSITE" id="PS50245"/>
    </source>
</evidence>
<evidence type="ECO:0000256" key="15">
    <source>
        <dbReference type="SAM" id="MobiDB-lite"/>
    </source>
</evidence>
<dbReference type="GO" id="GO:0030424">
    <property type="term" value="C:axon"/>
    <property type="evidence" value="ECO:0007669"/>
    <property type="project" value="TreeGrafter"/>
</dbReference>
<dbReference type="GO" id="GO:0030286">
    <property type="term" value="C:dynein complex"/>
    <property type="evidence" value="ECO:0007669"/>
    <property type="project" value="UniProtKB-KW"/>
</dbReference>
<dbReference type="OrthoDB" id="2130750at2759"/>
<keyword evidence="17" id="KW-1185">Reference proteome</keyword>
<dbReference type="GO" id="GO:0000922">
    <property type="term" value="C:spindle pole"/>
    <property type="evidence" value="ECO:0007669"/>
    <property type="project" value="TreeGrafter"/>
</dbReference>
<comment type="subcellular location">
    <subcellularLocation>
        <location evidence="3">Cytoplasm</location>
        <location evidence="3">Cell cortex</location>
    </subcellularLocation>
    <subcellularLocation>
        <location evidence="1">Cytoplasm</location>
        <location evidence="1">Cytoskeleton</location>
        <location evidence="1">Microtubule organizing center</location>
        <location evidence="1">Centrosome</location>
        <location evidence="1">Centriole</location>
    </subcellularLocation>
    <subcellularLocation>
        <location evidence="2">Cytoplasm</location>
        <location evidence="2">Cytoskeleton</location>
        <location evidence="2">Spindle</location>
    </subcellularLocation>
</comment>
<reference evidence="18" key="1">
    <citation type="submission" date="2025-08" db="UniProtKB">
        <authorList>
            <consortium name="RefSeq"/>
        </authorList>
    </citation>
    <scope>IDENTIFICATION</scope>
</reference>
<dbReference type="GO" id="GO:0005874">
    <property type="term" value="C:microtubule"/>
    <property type="evidence" value="ECO:0007669"/>
    <property type="project" value="UniProtKB-KW"/>
</dbReference>
<name>A0A9W3B518_BIOGL</name>
<dbReference type="SMART" id="SM01052">
    <property type="entry name" value="CAP_GLY"/>
    <property type="match status" value="1"/>
</dbReference>
<evidence type="ECO:0000256" key="5">
    <source>
        <dbReference type="ARBA" id="ARBA00016574"/>
    </source>
</evidence>